<comment type="similarity">
    <text evidence="2 6">Belongs to the class-I pyridoxal-phosphate-dependent aminotransferase family.</text>
</comment>
<keyword evidence="4 6" id="KW-0808">Transferase</keyword>
<evidence type="ECO:0000256" key="1">
    <source>
        <dbReference type="ARBA" id="ARBA00001933"/>
    </source>
</evidence>
<dbReference type="GO" id="GO:0004069">
    <property type="term" value="F:L-aspartate:2-oxoglutarate aminotransferase activity"/>
    <property type="evidence" value="ECO:0007669"/>
    <property type="project" value="UniProtKB-EC"/>
</dbReference>
<dbReference type="InterPro" id="IPR015422">
    <property type="entry name" value="PyrdxlP-dep_Trfase_small"/>
</dbReference>
<dbReference type="NCBIfam" id="NF004770">
    <property type="entry name" value="PRK06108.1"/>
    <property type="match status" value="1"/>
</dbReference>
<sequence length="388" mass="42726">MTMNITSPTILAMPDSPIIDVWRLGIGRNDVIGLWAGESDLPTPQAFCDAASRALAAGKTFYSANRGISELRDAIRAYYTRLCAIDVEDERIAATCGGMNAVMLVAQAIIEPGDNVVCVTPSWPNILRAVTIAGGDVRSVPLDYSDDGWHLDLQRLIDACDARTKAIYYASPGNPTGWMMERDQQRQLLEFTRSRGIAILADEVYQRIVYDRPYAPSLLEIASPDDPVFVINSFSKAWLMTGWRMGWLVYPRSMLDTFEKLIQFNTSGGQAFLQAGAAAALNEGEAVVEAFVSRCRGGRQIALDRLHTFEGLHVVPASASFYLMFSIDGVTDTLEFCRRAVHEAGVGLAPGIAFGRESAHQIRLCYARSDASLIEALDRLDPLLRNRH</sequence>
<dbReference type="PANTHER" id="PTHR46383:SF2">
    <property type="entry name" value="AMINOTRANSFERASE"/>
    <property type="match status" value="1"/>
</dbReference>
<dbReference type="EMBL" id="CAJHCQ010000002">
    <property type="protein sequence ID" value="CAD6519843.1"/>
    <property type="molecule type" value="Genomic_DNA"/>
</dbReference>
<keyword evidence="3 6" id="KW-0032">Aminotransferase</keyword>
<evidence type="ECO:0000256" key="3">
    <source>
        <dbReference type="ARBA" id="ARBA00022576"/>
    </source>
</evidence>
<keyword evidence="5" id="KW-0663">Pyridoxal phosphate</keyword>
<gene>
    <name evidence="8" type="primary">aspC_1</name>
    <name evidence="8" type="ORF">LMG27952_01208</name>
</gene>
<evidence type="ECO:0000256" key="6">
    <source>
        <dbReference type="RuleBase" id="RU000481"/>
    </source>
</evidence>
<dbReference type="InterPro" id="IPR050596">
    <property type="entry name" value="AspAT/PAT-like"/>
</dbReference>
<dbReference type="InterPro" id="IPR015424">
    <property type="entry name" value="PyrdxlP-dep_Trfase"/>
</dbReference>
<comment type="cofactor">
    <cofactor evidence="1 6">
        <name>pyridoxal 5'-phosphate</name>
        <dbReference type="ChEBI" id="CHEBI:597326"/>
    </cofactor>
</comment>
<feature type="domain" description="Aminotransferase class I/classII large" evidence="7">
    <location>
        <begin position="30"/>
        <end position="380"/>
    </location>
</feature>
<organism evidence="8 9">
    <name type="scientific">Paraburkholderia hiiakae</name>
    <dbReference type="NCBI Taxonomy" id="1081782"/>
    <lineage>
        <taxon>Bacteria</taxon>
        <taxon>Pseudomonadati</taxon>
        <taxon>Pseudomonadota</taxon>
        <taxon>Betaproteobacteria</taxon>
        <taxon>Burkholderiales</taxon>
        <taxon>Burkholderiaceae</taxon>
        <taxon>Paraburkholderia</taxon>
    </lineage>
</organism>
<evidence type="ECO:0000256" key="4">
    <source>
        <dbReference type="ARBA" id="ARBA00022679"/>
    </source>
</evidence>
<dbReference type="Gene3D" id="3.40.640.10">
    <property type="entry name" value="Type I PLP-dependent aspartate aminotransferase-like (Major domain)"/>
    <property type="match status" value="1"/>
</dbReference>
<dbReference type="CDD" id="cd00609">
    <property type="entry name" value="AAT_like"/>
    <property type="match status" value="1"/>
</dbReference>
<evidence type="ECO:0000256" key="5">
    <source>
        <dbReference type="ARBA" id="ARBA00022898"/>
    </source>
</evidence>
<name>A0ABM8NE89_9BURK</name>
<accession>A0ABM8NE89</accession>
<evidence type="ECO:0000259" key="7">
    <source>
        <dbReference type="Pfam" id="PF00155"/>
    </source>
</evidence>
<protein>
    <recommendedName>
        <fullName evidence="6">Aminotransferase</fullName>
        <ecNumber evidence="6">2.6.1.-</ecNumber>
    </recommendedName>
</protein>
<comment type="caution">
    <text evidence="8">The sequence shown here is derived from an EMBL/GenBank/DDBJ whole genome shotgun (WGS) entry which is preliminary data.</text>
</comment>
<dbReference type="PANTHER" id="PTHR46383">
    <property type="entry name" value="ASPARTATE AMINOTRANSFERASE"/>
    <property type="match status" value="1"/>
</dbReference>
<dbReference type="SUPFAM" id="SSF53383">
    <property type="entry name" value="PLP-dependent transferases"/>
    <property type="match status" value="1"/>
</dbReference>
<keyword evidence="9" id="KW-1185">Reference proteome</keyword>
<dbReference type="InterPro" id="IPR015421">
    <property type="entry name" value="PyrdxlP-dep_Trfase_major"/>
</dbReference>
<dbReference type="EC" id="2.6.1.-" evidence="6"/>
<evidence type="ECO:0000256" key="2">
    <source>
        <dbReference type="ARBA" id="ARBA00007441"/>
    </source>
</evidence>
<dbReference type="Gene3D" id="3.90.1150.10">
    <property type="entry name" value="Aspartate Aminotransferase, domain 1"/>
    <property type="match status" value="1"/>
</dbReference>
<dbReference type="InterPro" id="IPR004839">
    <property type="entry name" value="Aminotransferase_I/II_large"/>
</dbReference>
<evidence type="ECO:0000313" key="9">
    <source>
        <dbReference type="Proteomes" id="UP000656319"/>
    </source>
</evidence>
<dbReference type="Pfam" id="PF00155">
    <property type="entry name" value="Aminotran_1_2"/>
    <property type="match status" value="1"/>
</dbReference>
<proteinExistence type="inferred from homology"/>
<dbReference type="InterPro" id="IPR004838">
    <property type="entry name" value="NHTrfase_class1_PyrdxlP-BS"/>
</dbReference>
<dbReference type="PROSITE" id="PS00105">
    <property type="entry name" value="AA_TRANSFER_CLASS_1"/>
    <property type="match status" value="1"/>
</dbReference>
<dbReference type="Proteomes" id="UP000656319">
    <property type="component" value="Unassembled WGS sequence"/>
</dbReference>
<reference evidence="8 9" key="1">
    <citation type="submission" date="2020-10" db="EMBL/GenBank/DDBJ databases">
        <authorList>
            <person name="Peeters C."/>
        </authorList>
    </citation>
    <scope>NUCLEOTIDE SEQUENCE [LARGE SCALE GENOMIC DNA]</scope>
    <source>
        <strain evidence="8 9">LMG 27952</strain>
    </source>
</reference>
<evidence type="ECO:0000313" key="8">
    <source>
        <dbReference type="EMBL" id="CAD6519843.1"/>
    </source>
</evidence>